<dbReference type="Proteomes" id="UP001345219">
    <property type="component" value="Chromosome 13"/>
</dbReference>
<dbReference type="GO" id="GO:0016747">
    <property type="term" value="F:acyltransferase activity, transferring groups other than amino-acyl groups"/>
    <property type="evidence" value="ECO:0007669"/>
    <property type="project" value="InterPro"/>
</dbReference>
<keyword evidence="3 6" id="KW-0863">Zinc-finger</keyword>
<evidence type="ECO:0000259" key="8">
    <source>
        <dbReference type="PROSITE" id="PS50016"/>
    </source>
</evidence>
<evidence type="ECO:0000313" key="11">
    <source>
        <dbReference type="Proteomes" id="UP001345219"/>
    </source>
</evidence>
<proteinExistence type="predicted"/>
<dbReference type="PROSITE" id="PS01359">
    <property type="entry name" value="ZF_PHD_1"/>
    <property type="match status" value="1"/>
</dbReference>
<dbReference type="InterPro" id="IPR000182">
    <property type="entry name" value="GNAT_dom"/>
</dbReference>
<comment type="caution">
    <text evidence="10">The sequence shown here is derived from an EMBL/GenBank/DDBJ whole genome shotgun (WGS) entry which is preliminary data.</text>
</comment>
<dbReference type="PANTHER" id="PTHR47025">
    <property type="entry name" value="AUTOIMMUNE REGULATOR"/>
    <property type="match status" value="1"/>
</dbReference>
<feature type="region of interest" description="Disordered" evidence="7">
    <location>
        <begin position="35"/>
        <end position="60"/>
    </location>
</feature>
<dbReference type="GO" id="GO:0000977">
    <property type="term" value="F:RNA polymerase II transcription regulatory region sequence-specific DNA binding"/>
    <property type="evidence" value="ECO:0007669"/>
    <property type="project" value="TreeGrafter"/>
</dbReference>
<evidence type="ECO:0000256" key="7">
    <source>
        <dbReference type="SAM" id="MobiDB-lite"/>
    </source>
</evidence>
<dbReference type="GO" id="GO:0003682">
    <property type="term" value="F:chromatin binding"/>
    <property type="evidence" value="ECO:0007669"/>
    <property type="project" value="TreeGrafter"/>
</dbReference>
<name>A0AAN7KZY5_9MYRT</name>
<evidence type="ECO:0000256" key="1">
    <source>
        <dbReference type="ARBA" id="ARBA00004123"/>
    </source>
</evidence>
<dbReference type="Pfam" id="PF23209">
    <property type="entry name" value="IDM1_C"/>
    <property type="match status" value="1"/>
</dbReference>
<protein>
    <recommendedName>
        <fullName evidence="12">PHD-type domain-containing protein</fullName>
    </recommendedName>
</protein>
<dbReference type="InterPro" id="IPR019786">
    <property type="entry name" value="Zinc_finger_PHD-type_CS"/>
</dbReference>
<gene>
    <name evidence="10" type="ORF">SAY87_015624</name>
</gene>
<dbReference type="FunFam" id="3.30.40.10:FF:000494">
    <property type="entry name" value="Acyl-CoA N-acyltransferase with RING/FYVE/PHD-type zinc finger domain"/>
    <property type="match status" value="1"/>
</dbReference>
<dbReference type="GO" id="GO:0008270">
    <property type="term" value="F:zinc ion binding"/>
    <property type="evidence" value="ECO:0007669"/>
    <property type="project" value="UniProtKB-KW"/>
</dbReference>
<dbReference type="GO" id="GO:0042393">
    <property type="term" value="F:histone binding"/>
    <property type="evidence" value="ECO:0007669"/>
    <property type="project" value="TreeGrafter"/>
</dbReference>
<dbReference type="InterPro" id="IPR011011">
    <property type="entry name" value="Znf_FYVE_PHD"/>
</dbReference>
<evidence type="ECO:0000313" key="10">
    <source>
        <dbReference type="EMBL" id="KAK4779518.1"/>
    </source>
</evidence>
<dbReference type="InterPro" id="IPR013083">
    <property type="entry name" value="Znf_RING/FYVE/PHD"/>
</dbReference>
<dbReference type="Pfam" id="PF23011">
    <property type="entry name" value="PHD-1st_NSD"/>
    <property type="match status" value="1"/>
</dbReference>
<dbReference type="PANTHER" id="PTHR47025:SF2">
    <property type="entry name" value="AUTOIMMUNE REGULATOR"/>
    <property type="match status" value="1"/>
</dbReference>
<dbReference type="InterPro" id="IPR056511">
    <property type="entry name" value="IDM1_C"/>
</dbReference>
<feature type="compositionally biased region" description="Low complexity" evidence="7">
    <location>
        <begin position="456"/>
        <end position="466"/>
    </location>
</feature>
<dbReference type="GO" id="GO:0005634">
    <property type="term" value="C:nucleus"/>
    <property type="evidence" value="ECO:0007669"/>
    <property type="project" value="UniProtKB-SubCell"/>
</dbReference>
<evidence type="ECO:0000256" key="5">
    <source>
        <dbReference type="ARBA" id="ARBA00023242"/>
    </source>
</evidence>
<evidence type="ECO:0000259" key="9">
    <source>
        <dbReference type="PROSITE" id="PS51186"/>
    </source>
</evidence>
<dbReference type="Gene3D" id="3.40.630.30">
    <property type="match status" value="1"/>
</dbReference>
<dbReference type="Pfam" id="PF16135">
    <property type="entry name" value="TDBD"/>
    <property type="match status" value="2"/>
</dbReference>
<evidence type="ECO:0000256" key="3">
    <source>
        <dbReference type="ARBA" id="ARBA00022771"/>
    </source>
</evidence>
<keyword evidence="11" id="KW-1185">Reference proteome</keyword>
<dbReference type="InterPro" id="IPR001965">
    <property type="entry name" value="Znf_PHD"/>
</dbReference>
<dbReference type="SUPFAM" id="SSF57903">
    <property type="entry name" value="FYVE/PHD zinc finger"/>
    <property type="match status" value="2"/>
</dbReference>
<dbReference type="PROSITE" id="PS50016">
    <property type="entry name" value="ZF_PHD_2"/>
    <property type="match status" value="1"/>
</dbReference>
<dbReference type="AlphaFoldDB" id="A0AAN7KZY5"/>
<dbReference type="InterPro" id="IPR016181">
    <property type="entry name" value="Acyl_CoA_acyltransferase"/>
</dbReference>
<evidence type="ECO:0008006" key="12">
    <source>
        <dbReference type="Google" id="ProtNLM"/>
    </source>
</evidence>
<feature type="region of interest" description="Disordered" evidence="7">
    <location>
        <begin position="215"/>
        <end position="235"/>
    </location>
</feature>
<feature type="region of interest" description="Disordered" evidence="7">
    <location>
        <begin position="444"/>
        <end position="474"/>
    </location>
</feature>
<evidence type="ECO:0000256" key="6">
    <source>
        <dbReference type="PROSITE-ProRule" id="PRU00146"/>
    </source>
</evidence>
<feature type="compositionally biased region" description="Polar residues" evidence="7">
    <location>
        <begin position="49"/>
        <end position="60"/>
    </location>
</feature>
<keyword evidence="5" id="KW-0539">Nucleus</keyword>
<evidence type="ECO:0000256" key="2">
    <source>
        <dbReference type="ARBA" id="ARBA00022723"/>
    </source>
</evidence>
<keyword evidence="2" id="KW-0479">Metal-binding</keyword>
<dbReference type="InterPro" id="IPR032308">
    <property type="entry name" value="TDBD"/>
</dbReference>
<sequence length="937" mass="102965">MANGTASEEFVVHSTVRPGLKRELAFALKAQSEIRGDALGRTRSRKAQNDSPVTQVSSSCRNKRLKKSSCGSTGDKCDADRVGHASGEAVEMDNVASDDLERRKEEASMQVMEGGGALMSEEEAVSDVVDLEDRPEKNLEDPLNEKSVINADLGAGESFHPCEHKSTVDVGMTSVWNDEVLEKESDSAKSPITDNKETFSSQGFHRRFTRSLLKPKNEETAETVSKRKVKSAGSKAAVHAHDDMLTASGVMPKNLEMKMSKKIGLRHPFVALKDFLDTGLLEGYHVKYCRGLRGLQQGRTSLGGVIKGNGIQCSCNLCKGLQVVSPTIFELHAGSSNKRPPEYIFLENGRTLRDVMNAVKDSPLETLEEAVQAVLGTPSINKCSACINCKGPLTELKGVKSALLCNVCLELRESYASPCQVPDAINPSNVTESADQLMKLCNASKRSPEPGLMKNSSASASRSTSSQVKSHGRLTRKDLRLHKLVFEGDVLPDGTEVAYYNRGKKMLVGYKKGHGILCTCCESEVSASIFEAHAGFASRRKPYLNIYTSNGVSLHELSINLAKSRRLSIIENDDLCSICLDGGDLLCCDTCPRAFHLDCIHLPRLPTGGWNCRYCENMFQRERFVEHNANALAAGRVAGADAIQQITNRCIRIVNTPDTDVGGCALCRGHGFAKYGFGPRTVIICDQCEKEFHVGCLRDNKMANLKHLPEGKWFCCTDCEQMHSALESYVARRGEKLPDSLMCVIRTKVKEKCSMKVGDLDISWRVLNGKIDSSDESRRLLSKCVSIFHEQFDPITESAAGRDLIPAMVYGKSYKGQEFSGMFSIILVVNQEVVSAGLLRIFGGEVAELPLVATSSDCQGQGYFQSLFDCIERLLASFRVKKLVLPAAEEALSIWTKKFGFAKIVPEELREIRRKYHMMIFQGTSVLQKSVPGLTVD</sequence>
<dbReference type="InterPro" id="IPR019787">
    <property type="entry name" value="Znf_PHD-finger"/>
</dbReference>
<comment type="subcellular location">
    <subcellularLocation>
        <location evidence="1">Nucleus</location>
    </subcellularLocation>
</comment>
<organism evidence="10 11">
    <name type="scientific">Trapa incisa</name>
    <dbReference type="NCBI Taxonomy" id="236973"/>
    <lineage>
        <taxon>Eukaryota</taxon>
        <taxon>Viridiplantae</taxon>
        <taxon>Streptophyta</taxon>
        <taxon>Embryophyta</taxon>
        <taxon>Tracheophyta</taxon>
        <taxon>Spermatophyta</taxon>
        <taxon>Magnoliopsida</taxon>
        <taxon>eudicotyledons</taxon>
        <taxon>Gunneridae</taxon>
        <taxon>Pentapetalae</taxon>
        <taxon>rosids</taxon>
        <taxon>malvids</taxon>
        <taxon>Myrtales</taxon>
        <taxon>Lythraceae</taxon>
        <taxon>Trapa</taxon>
    </lineage>
</organism>
<dbReference type="Gene3D" id="3.30.40.10">
    <property type="entry name" value="Zinc/RING finger domain, C3HC4 (zinc finger)"/>
    <property type="match status" value="2"/>
</dbReference>
<dbReference type="SMART" id="SM00249">
    <property type="entry name" value="PHD"/>
    <property type="match status" value="2"/>
</dbReference>
<evidence type="ECO:0000256" key="4">
    <source>
        <dbReference type="ARBA" id="ARBA00022833"/>
    </source>
</evidence>
<feature type="domain" description="PHD-type" evidence="8">
    <location>
        <begin position="573"/>
        <end position="618"/>
    </location>
</feature>
<reference evidence="10 11" key="1">
    <citation type="journal article" date="2023" name="Hortic Res">
        <title>Pangenome of water caltrop reveals structural variations and asymmetric subgenome divergence after allopolyploidization.</title>
        <authorList>
            <person name="Zhang X."/>
            <person name="Chen Y."/>
            <person name="Wang L."/>
            <person name="Yuan Y."/>
            <person name="Fang M."/>
            <person name="Shi L."/>
            <person name="Lu R."/>
            <person name="Comes H.P."/>
            <person name="Ma Y."/>
            <person name="Chen Y."/>
            <person name="Huang G."/>
            <person name="Zhou Y."/>
            <person name="Zheng Z."/>
            <person name="Qiu Y."/>
        </authorList>
    </citation>
    <scope>NUCLEOTIDE SEQUENCE [LARGE SCALE GENOMIC DNA]</scope>
    <source>
        <tissue evidence="10">Roots</tissue>
    </source>
</reference>
<dbReference type="EMBL" id="JAXIOK010000001">
    <property type="protein sequence ID" value="KAK4779518.1"/>
    <property type="molecule type" value="Genomic_DNA"/>
</dbReference>
<dbReference type="SUPFAM" id="SSF55729">
    <property type="entry name" value="Acyl-CoA N-acyltransferases (Nat)"/>
    <property type="match status" value="1"/>
</dbReference>
<dbReference type="PROSITE" id="PS51186">
    <property type="entry name" value="GNAT"/>
    <property type="match status" value="1"/>
</dbReference>
<feature type="domain" description="N-acetyltransferase" evidence="9">
    <location>
        <begin position="771"/>
        <end position="923"/>
    </location>
</feature>
<dbReference type="GO" id="GO:0045944">
    <property type="term" value="P:positive regulation of transcription by RNA polymerase II"/>
    <property type="evidence" value="ECO:0007669"/>
    <property type="project" value="TreeGrafter"/>
</dbReference>
<accession>A0AAN7KZY5</accession>
<keyword evidence="4" id="KW-0862">Zinc</keyword>
<dbReference type="InterPro" id="IPR059153">
    <property type="entry name" value="NSD_PHD-1st"/>
</dbReference>